<evidence type="ECO:0000256" key="4">
    <source>
        <dbReference type="ARBA" id="ARBA00022723"/>
    </source>
</evidence>
<dbReference type="InterPro" id="IPR051919">
    <property type="entry name" value="W-dependent_AOR"/>
</dbReference>
<dbReference type="InterPro" id="IPR036021">
    <property type="entry name" value="Tungsten_al_ferr_oxy-like_C"/>
</dbReference>
<feature type="domain" description="Aldehyde ferredoxin oxidoreductase N-terminal" evidence="9">
    <location>
        <begin position="5"/>
        <end position="208"/>
    </location>
</feature>
<dbReference type="RefSeq" id="WP_092215086.1">
    <property type="nucleotide sequence ID" value="NZ_FMUX01000026.1"/>
</dbReference>
<dbReference type="Gene3D" id="3.60.9.10">
    <property type="entry name" value="Aldehyde ferredoxin oxidoreductase, N-terminal domain"/>
    <property type="match status" value="1"/>
</dbReference>
<protein>
    <submittedName>
        <fullName evidence="10">Aldehyde:ferredoxin oxidoreductase</fullName>
    </submittedName>
</protein>
<evidence type="ECO:0000256" key="8">
    <source>
        <dbReference type="ARBA" id="ARBA00049934"/>
    </source>
</evidence>
<keyword evidence="5" id="KW-0560">Oxidoreductase</keyword>
<evidence type="ECO:0000313" key="10">
    <source>
        <dbReference type="EMBL" id="SCY84729.1"/>
    </source>
</evidence>
<dbReference type="GO" id="GO:0016625">
    <property type="term" value="F:oxidoreductase activity, acting on the aldehyde or oxo group of donors, iron-sulfur protein as acceptor"/>
    <property type="evidence" value="ECO:0007669"/>
    <property type="project" value="InterPro"/>
</dbReference>
<keyword evidence="4" id="KW-0479">Metal-binding</keyword>
<dbReference type="SMART" id="SM00790">
    <property type="entry name" value="AFOR_N"/>
    <property type="match status" value="1"/>
</dbReference>
<dbReference type="InterPro" id="IPR001203">
    <property type="entry name" value="OxRdtase_Ald_Fedxn_C"/>
</dbReference>
<dbReference type="InterPro" id="IPR013983">
    <property type="entry name" value="Ald_Fedxn_OxRdtase_N"/>
</dbReference>
<evidence type="ECO:0000256" key="2">
    <source>
        <dbReference type="ARBA" id="ARBA00011032"/>
    </source>
</evidence>
<dbReference type="GO" id="GO:0051539">
    <property type="term" value="F:4 iron, 4 sulfur cluster binding"/>
    <property type="evidence" value="ECO:0007669"/>
    <property type="project" value="UniProtKB-KW"/>
</dbReference>
<dbReference type="GO" id="GO:0046872">
    <property type="term" value="F:metal ion binding"/>
    <property type="evidence" value="ECO:0007669"/>
    <property type="project" value="UniProtKB-KW"/>
</dbReference>
<dbReference type="Proteomes" id="UP000198870">
    <property type="component" value="Unassembled WGS sequence"/>
</dbReference>
<keyword evidence="11" id="KW-1185">Reference proteome</keyword>
<evidence type="ECO:0000256" key="6">
    <source>
        <dbReference type="ARBA" id="ARBA00023004"/>
    </source>
</evidence>
<comment type="cofactor">
    <cofactor evidence="1">
        <name>[4Fe-4S] cluster</name>
        <dbReference type="ChEBI" id="CHEBI:49883"/>
    </cofactor>
</comment>
<dbReference type="InterPro" id="IPR013984">
    <property type="entry name" value="Ald_Fedxn_OxRdtase_dom2"/>
</dbReference>
<keyword evidence="7" id="KW-0411">Iron-sulfur</keyword>
<dbReference type="EMBL" id="FMUX01000026">
    <property type="protein sequence ID" value="SCY84729.1"/>
    <property type="molecule type" value="Genomic_DNA"/>
</dbReference>
<dbReference type="Gene3D" id="1.10.569.10">
    <property type="entry name" value="Aldehyde Ferredoxin Oxidoreductase Protein, subunit A, domain 2"/>
    <property type="match status" value="1"/>
</dbReference>
<accession>A0A1G5JA79</accession>
<dbReference type="STRING" id="419481.SAMN05216233_12644"/>
<dbReference type="AlphaFoldDB" id="A0A1G5JA79"/>
<dbReference type="SUPFAM" id="SSF48310">
    <property type="entry name" value="Aldehyde ferredoxin oxidoreductase, C-terminal domains"/>
    <property type="match status" value="1"/>
</dbReference>
<sequence length="651" mass="70971">MGKGYMGKVLIVDLGDKSVREEEIPDRVYRQYLSGMGLGAYMLYRHIPAGADPLGPDNMIGFVSGLLTGTGSLFTGRWTLVGKSPLTGAWGDANCGGTFSPAIKRCGYDGIFVRGISETPVTLYIDDHGAELRDASEVWGKDTVETETHFRQGRKGRKIGVACIGPAGESVSLISGVATDYGRMAARSGLGAVMGSKRLKAVVLAGNKRISPHNRKEMKRLSAICNKWVQFQPPFMSAPMMAGTGALMRLLPSVMAQDGILYKIMLKKWGTVAMNQMSVEMGDSPIKNWKGTSKDWGMFKSRSSSPSAFTRCEQVKYHCYSCPLGCGGICSTAGKYSETHKPEYETVLSLGGLLLNKDIDSIFYLNELLNRAGMDSISAGHAVAFAIECYEEGVFTKKDTDGLVLTWGNSEAIVALIEKMVAREGIGHILADGVKQAAPRIGKGSEAFAVHAGGQEPAMHDSRNDPGFALHYSVEPSPGKHTVGSGLYYEMFKLWQVVDDLPKVTPLYMKGSKYKADEEKAKIGAANSRFMNVVNGSGACLFGTFLGARRMRLFDWLNAATGWTLTPNEYMEVGANVQTLRQAFNVRHGIEPKDFKISERALGRPVQSKGANKGRSVAIEEMMRDYWTQFGWDPETGKPLDETIRELEAAL</sequence>
<gene>
    <name evidence="10" type="ORF">SAMN05216233_12644</name>
</gene>
<evidence type="ECO:0000256" key="7">
    <source>
        <dbReference type="ARBA" id="ARBA00023014"/>
    </source>
</evidence>
<name>A0A1G5JA79_9BACT</name>
<dbReference type="OrthoDB" id="9763894at2"/>
<evidence type="ECO:0000256" key="5">
    <source>
        <dbReference type="ARBA" id="ARBA00023002"/>
    </source>
</evidence>
<dbReference type="Gene3D" id="1.10.599.10">
    <property type="entry name" value="Aldehyde Ferredoxin Oxidoreductase Protein, subunit A, domain 3"/>
    <property type="match status" value="1"/>
</dbReference>
<dbReference type="PANTHER" id="PTHR30038:SF0">
    <property type="entry name" value="TUNGSTEN-CONTAINING ALDEHYDE FERREDOXIN OXIDOREDUCTASE"/>
    <property type="match status" value="1"/>
</dbReference>
<dbReference type="Pfam" id="PF01314">
    <property type="entry name" value="AFOR_C"/>
    <property type="match status" value="1"/>
</dbReference>
<dbReference type="GO" id="GO:0009055">
    <property type="term" value="F:electron transfer activity"/>
    <property type="evidence" value="ECO:0007669"/>
    <property type="project" value="InterPro"/>
</dbReference>
<keyword evidence="3" id="KW-0004">4Fe-4S</keyword>
<dbReference type="InterPro" id="IPR036503">
    <property type="entry name" value="Ald_Fedxn_OxRdtase_N_sf"/>
</dbReference>
<evidence type="ECO:0000313" key="11">
    <source>
        <dbReference type="Proteomes" id="UP000198870"/>
    </source>
</evidence>
<keyword evidence="6" id="KW-0408">Iron</keyword>
<evidence type="ECO:0000259" key="9">
    <source>
        <dbReference type="SMART" id="SM00790"/>
    </source>
</evidence>
<comment type="similarity">
    <text evidence="2">Belongs to the AOR/FOR family.</text>
</comment>
<proteinExistence type="inferred from homology"/>
<dbReference type="SUPFAM" id="SSF56228">
    <property type="entry name" value="Aldehyde ferredoxin oxidoreductase, N-terminal domain"/>
    <property type="match status" value="1"/>
</dbReference>
<dbReference type="Pfam" id="PF02730">
    <property type="entry name" value="AFOR_N"/>
    <property type="match status" value="1"/>
</dbReference>
<dbReference type="InterPro" id="IPR013985">
    <property type="entry name" value="Ald_Fedxn_OxRdtase_dom3"/>
</dbReference>
<evidence type="ECO:0000256" key="3">
    <source>
        <dbReference type="ARBA" id="ARBA00022485"/>
    </source>
</evidence>
<organism evidence="10 11">
    <name type="scientific">Desulfoluna spongiiphila</name>
    <dbReference type="NCBI Taxonomy" id="419481"/>
    <lineage>
        <taxon>Bacteria</taxon>
        <taxon>Pseudomonadati</taxon>
        <taxon>Thermodesulfobacteriota</taxon>
        <taxon>Desulfobacteria</taxon>
        <taxon>Desulfobacterales</taxon>
        <taxon>Desulfolunaceae</taxon>
        <taxon>Desulfoluna</taxon>
    </lineage>
</organism>
<comment type="cofactor">
    <cofactor evidence="8">
        <name>tungstopterin</name>
        <dbReference type="ChEBI" id="CHEBI:30402"/>
    </cofactor>
</comment>
<evidence type="ECO:0000256" key="1">
    <source>
        <dbReference type="ARBA" id="ARBA00001966"/>
    </source>
</evidence>
<dbReference type="PANTHER" id="PTHR30038">
    <property type="entry name" value="ALDEHYDE FERREDOXIN OXIDOREDUCTASE"/>
    <property type="match status" value="1"/>
</dbReference>
<reference evidence="10 11" key="1">
    <citation type="submission" date="2016-10" db="EMBL/GenBank/DDBJ databases">
        <authorList>
            <person name="de Groot N.N."/>
        </authorList>
    </citation>
    <scope>NUCLEOTIDE SEQUENCE [LARGE SCALE GENOMIC DNA]</scope>
    <source>
        <strain evidence="10 11">AA1</strain>
    </source>
</reference>